<keyword evidence="1" id="KW-0472">Membrane</keyword>
<feature type="transmembrane region" description="Helical" evidence="1">
    <location>
        <begin position="107"/>
        <end position="129"/>
    </location>
</feature>
<keyword evidence="3" id="KW-1185">Reference proteome</keyword>
<dbReference type="Proteomes" id="UP000076154">
    <property type="component" value="Unassembled WGS sequence"/>
</dbReference>
<organism evidence="2 3">
    <name type="scientific">Hypsizygus marmoreus</name>
    <name type="common">White beech mushroom</name>
    <name type="synonym">Agaricus marmoreus</name>
    <dbReference type="NCBI Taxonomy" id="39966"/>
    <lineage>
        <taxon>Eukaryota</taxon>
        <taxon>Fungi</taxon>
        <taxon>Dikarya</taxon>
        <taxon>Basidiomycota</taxon>
        <taxon>Agaricomycotina</taxon>
        <taxon>Agaricomycetes</taxon>
        <taxon>Agaricomycetidae</taxon>
        <taxon>Agaricales</taxon>
        <taxon>Tricholomatineae</taxon>
        <taxon>Lyophyllaceae</taxon>
        <taxon>Hypsizygus</taxon>
    </lineage>
</organism>
<name>A0A369J9P9_HYPMA</name>
<feature type="transmembrane region" description="Helical" evidence="1">
    <location>
        <begin position="72"/>
        <end position="95"/>
    </location>
</feature>
<feature type="transmembrane region" description="Helical" evidence="1">
    <location>
        <begin position="169"/>
        <end position="194"/>
    </location>
</feature>
<protein>
    <submittedName>
        <fullName evidence="2">Uncharacterized protein</fullName>
    </submittedName>
</protein>
<proteinExistence type="predicted"/>
<sequence>MRSTNTTNTGAVPMKSAIFAALAMAWAWGVIGGSVGLNALIKANQTQSRLKSRVPPPAVVTITVDDVFHSGVVLTTVAALIAVLCTIFTLLLVLPSTKGLAKRSLRIQSFILAFCATWLFACAVAYTVIFATRNAKVSASIGGIELPPALVEQAEQVLGSTRIYRHIDYLRLVAILPWFTVLFTFIAAGVLFVAGSRARHNVGAPEASAGQDTHSDAGIVEKEAVTKVDESKAP</sequence>
<dbReference type="EMBL" id="LUEZ02000124">
    <property type="protein sequence ID" value="RDB16463.1"/>
    <property type="molecule type" value="Genomic_DNA"/>
</dbReference>
<gene>
    <name evidence="2" type="ORF">Hypma_002817</name>
</gene>
<evidence type="ECO:0000256" key="1">
    <source>
        <dbReference type="SAM" id="Phobius"/>
    </source>
</evidence>
<evidence type="ECO:0000313" key="2">
    <source>
        <dbReference type="EMBL" id="RDB16463.1"/>
    </source>
</evidence>
<keyword evidence="1" id="KW-1133">Transmembrane helix</keyword>
<dbReference type="OrthoDB" id="2560085at2759"/>
<comment type="caution">
    <text evidence="2">The sequence shown here is derived from an EMBL/GenBank/DDBJ whole genome shotgun (WGS) entry which is preliminary data.</text>
</comment>
<dbReference type="STRING" id="39966.A0A369J9P9"/>
<reference evidence="2" key="1">
    <citation type="submission" date="2018-04" db="EMBL/GenBank/DDBJ databases">
        <title>Whole genome sequencing of Hypsizygus marmoreus.</title>
        <authorList>
            <person name="Choi I.-G."/>
            <person name="Min B."/>
            <person name="Kim J.-G."/>
            <person name="Kim S."/>
            <person name="Oh Y.-L."/>
            <person name="Kong W.-S."/>
            <person name="Park H."/>
            <person name="Jeong J."/>
            <person name="Song E.-S."/>
        </authorList>
    </citation>
    <scope>NUCLEOTIDE SEQUENCE [LARGE SCALE GENOMIC DNA]</scope>
    <source>
        <strain evidence="2">51987-8</strain>
    </source>
</reference>
<dbReference type="AlphaFoldDB" id="A0A369J9P9"/>
<accession>A0A369J9P9</accession>
<evidence type="ECO:0000313" key="3">
    <source>
        <dbReference type="Proteomes" id="UP000076154"/>
    </source>
</evidence>
<feature type="transmembrane region" description="Helical" evidence="1">
    <location>
        <begin position="12"/>
        <end position="31"/>
    </location>
</feature>
<keyword evidence="1" id="KW-0812">Transmembrane</keyword>
<dbReference type="InParanoid" id="A0A369J9P9"/>